<dbReference type="Proteomes" id="UP001320706">
    <property type="component" value="Unassembled WGS sequence"/>
</dbReference>
<evidence type="ECO:0000313" key="1">
    <source>
        <dbReference type="EMBL" id="KAK8196497.1"/>
    </source>
</evidence>
<name>A0ACC3S7L6_9PEZI</name>
<evidence type="ECO:0000313" key="2">
    <source>
        <dbReference type="Proteomes" id="UP001320706"/>
    </source>
</evidence>
<reference evidence="1" key="1">
    <citation type="submission" date="2024-02" db="EMBL/GenBank/DDBJ databases">
        <title>Metagenome Assembled Genome of Zalaria obscura JY119.</title>
        <authorList>
            <person name="Vighnesh L."/>
            <person name="Jagadeeshwari U."/>
            <person name="Venkata Ramana C."/>
            <person name="Sasikala C."/>
        </authorList>
    </citation>
    <scope>NUCLEOTIDE SEQUENCE</scope>
    <source>
        <strain evidence="1">JY119</strain>
    </source>
</reference>
<organism evidence="1 2">
    <name type="scientific">Zalaria obscura</name>
    <dbReference type="NCBI Taxonomy" id="2024903"/>
    <lineage>
        <taxon>Eukaryota</taxon>
        <taxon>Fungi</taxon>
        <taxon>Dikarya</taxon>
        <taxon>Ascomycota</taxon>
        <taxon>Pezizomycotina</taxon>
        <taxon>Dothideomycetes</taxon>
        <taxon>Dothideomycetidae</taxon>
        <taxon>Dothideales</taxon>
        <taxon>Zalariaceae</taxon>
        <taxon>Zalaria</taxon>
    </lineage>
</organism>
<protein>
    <submittedName>
        <fullName evidence="1">Uncharacterized protein</fullName>
    </submittedName>
</protein>
<sequence>MLNSVLMSSVVLCHAMTASQLSWKAADAALGFAASKARCVGLNIEEIVLSWHILSYSLYICLLLSTVFGVGVSPHPVRRCCPLPTAGRVERILVRSPWRRVGIRWLSDIGRPSWSLAAV</sequence>
<proteinExistence type="predicted"/>
<dbReference type="EMBL" id="JAMKPW020000041">
    <property type="protein sequence ID" value="KAK8196497.1"/>
    <property type="molecule type" value="Genomic_DNA"/>
</dbReference>
<accession>A0ACC3S7L6</accession>
<keyword evidence="2" id="KW-1185">Reference proteome</keyword>
<gene>
    <name evidence="1" type="ORF">M8818_006662</name>
</gene>
<comment type="caution">
    <text evidence="1">The sequence shown here is derived from an EMBL/GenBank/DDBJ whole genome shotgun (WGS) entry which is preliminary data.</text>
</comment>